<protein>
    <submittedName>
        <fullName evidence="1">Uncharacterized protein</fullName>
    </submittedName>
</protein>
<organism evidence="1">
    <name type="scientific">Uncultured marine euryarchaeote</name>
    <dbReference type="NCBI Taxonomy" id="257466"/>
    <lineage>
        <taxon>Archaea</taxon>
        <taxon>Methanobacteriati</taxon>
        <taxon>Methanobacteriota</taxon>
        <taxon>environmental samples</taxon>
    </lineage>
</organism>
<proteinExistence type="predicted"/>
<dbReference type="AlphaFoldDB" id="A0A1B0Z1X7"/>
<sequence>MARVYAKVKPPEGGRATMKATGWMCAEHRHIELDAKTPFEIAWDIIKQNEKEE</sequence>
<accession>A0A1B0Z1X7</accession>
<name>A0A1B0Z1X7_UNCAR</name>
<reference evidence="1" key="1">
    <citation type="submission" date="2015-11" db="EMBL/GenBank/DDBJ databases">
        <title>Genomes of Abundant and Widespread Viruses from the Deep Ocean.</title>
        <authorList>
            <person name="Mizuno C.M."/>
            <person name="Ghai R."/>
            <person name="Saghai A."/>
            <person name="Lopez-Garcia P."/>
            <person name="Rodriguez-Valera F."/>
        </authorList>
    </citation>
    <scope>NUCLEOTIDE SEQUENCE</scope>
</reference>
<evidence type="ECO:0000313" key="1">
    <source>
        <dbReference type="EMBL" id="ANO58199.1"/>
    </source>
</evidence>
<dbReference type="EMBL" id="KT997801">
    <property type="protein sequence ID" value="ANO58199.1"/>
    <property type="molecule type" value="Genomic_DNA"/>
</dbReference>